<feature type="compositionally biased region" description="Acidic residues" evidence="1">
    <location>
        <begin position="212"/>
        <end position="223"/>
    </location>
</feature>
<feature type="compositionally biased region" description="Polar residues" evidence="1">
    <location>
        <begin position="62"/>
        <end position="73"/>
    </location>
</feature>
<accession>A0A1J7ISC5</accession>
<sequence length="282" mass="31481">MFGNDGVSVNNVLRSFRSHRNLKSHRRIEHLQDGEQYQQLYAPVHHQRPVPNVAHHPRRPSEASSIETLNSDASFPRSSTSRRDDSIDINPLRLHPPTEDLFVPPHTHLRSPPRHHYERQQVGSSGSISSNDSAEMGHPTTSFREHQAQRGGSLEVYEGFDFGFDNRTPRPGRNTPGPGRKAAAGSGKDYFSIPVQPKSHWSRSPTPTPGTGEEDDDMEDPDETPGAGPEPGRTEWSTPPRRPRGLPLEGMDSPEYFLKRGNWKRRGIVFTATAPIASEADV</sequence>
<feature type="compositionally biased region" description="Low complexity" evidence="1">
    <location>
        <begin position="124"/>
        <end position="133"/>
    </location>
</feature>
<organism evidence="2 3">
    <name type="scientific">Coniochaeta ligniaria NRRL 30616</name>
    <dbReference type="NCBI Taxonomy" id="1408157"/>
    <lineage>
        <taxon>Eukaryota</taxon>
        <taxon>Fungi</taxon>
        <taxon>Dikarya</taxon>
        <taxon>Ascomycota</taxon>
        <taxon>Pezizomycotina</taxon>
        <taxon>Sordariomycetes</taxon>
        <taxon>Sordariomycetidae</taxon>
        <taxon>Coniochaetales</taxon>
        <taxon>Coniochaetaceae</taxon>
        <taxon>Coniochaeta</taxon>
    </lineage>
</organism>
<dbReference type="OrthoDB" id="5226162at2759"/>
<reference evidence="2 3" key="1">
    <citation type="submission" date="2016-10" db="EMBL/GenBank/DDBJ databases">
        <title>Draft genome sequence of Coniochaeta ligniaria NRRL30616, a lignocellulolytic fungus for bioabatement of inhibitors in plant biomass hydrolysates.</title>
        <authorList>
            <consortium name="DOE Joint Genome Institute"/>
            <person name="Jimenez D.J."/>
            <person name="Hector R.E."/>
            <person name="Riley R."/>
            <person name="Sun H."/>
            <person name="Grigoriev I.V."/>
            <person name="Van Elsas J.D."/>
            <person name="Nichols N.N."/>
        </authorList>
    </citation>
    <scope>NUCLEOTIDE SEQUENCE [LARGE SCALE GENOMIC DNA]</scope>
    <source>
        <strain evidence="2 3">NRRL 30616</strain>
    </source>
</reference>
<gene>
    <name evidence="2" type="ORF">CONLIGDRAFT_283038</name>
</gene>
<feature type="region of interest" description="Disordered" evidence="1">
    <location>
        <begin position="50"/>
        <end position="255"/>
    </location>
</feature>
<dbReference type="EMBL" id="KV875096">
    <property type="protein sequence ID" value="OIW30543.1"/>
    <property type="molecule type" value="Genomic_DNA"/>
</dbReference>
<protein>
    <submittedName>
        <fullName evidence="2">Uncharacterized protein</fullName>
    </submittedName>
</protein>
<evidence type="ECO:0000256" key="1">
    <source>
        <dbReference type="SAM" id="MobiDB-lite"/>
    </source>
</evidence>
<evidence type="ECO:0000313" key="2">
    <source>
        <dbReference type="EMBL" id="OIW30543.1"/>
    </source>
</evidence>
<feature type="compositionally biased region" description="Basic residues" evidence="1">
    <location>
        <begin position="107"/>
        <end position="117"/>
    </location>
</feature>
<dbReference type="AlphaFoldDB" id="A0A1J7ISC5"/>
<evidence type="ECO:0000313" key="3">
    <source>
        <dbReference type="Proteomes" id="UP000182658"/>
    </source>
</evidence>
<feature type="compositionally biased region" description="Low complexity" evidence="1">
    <location>
        <begin position="169"/>
        <end position="180"/>
    </location>
</feature>
<dbReference type="InParanoid" id="A0A1J7ISC5"/>
<keyword evidence="3" id="KW-1185">Reference proteome</keyword>
<proteinExistence type="predicted"/>
<dbReference type="Proteomes" id="UP000182658">
    <property type="component" value="Unassembled WGS sequence"/>
</dbReference>
<name>A0A1J7ISC5_9PEZI</name>